<gene>
    <name evidence="4" type="ORF">SAMN05444858_10370</name>
</gene>
<dbReference type="InterPro" id="IPR016032">
    <property type="entry name" value="Sig_transdc_resp-reg_C-effctor"/>
</dbReference>
<dbReference type="InterPro" id="IPR011990">
    <property type="entry name" value="TPR-like_helical_dom_sf"/>
</dbReference>
<dbReference type="Gene3D" id="1.10.10.10">
    <property type="entry name" value="Winged helix-like DNA-binding domain superfamily/Winged helix DNA-binding domain"/>
    <property type="match status" value="1"/>
</dbReference>
<dbReference type="PANTHER" id="PTHR35807">
    <property type="entry name" value="TRANSCRIPTIONAL REGULATOR REDD-RELATED"/>
    <property type="match status" value="1"/>
</dbReference>
<keyword evidence="2" id="KW-0804">Transcription</keyword>
<dbReference type="PANTHER" id="PTHR35807:SF1">
    <property type="entry name" value="TRANSCRIPTIONAL REGULATOR REDD"/>
    <property type="match status" value="1"/>
</dbReference>
<dbReference type="Gene3D" id="1.25.40.10">
    <property type="entry name" value="Tetratricopeptide repeat domain"/>
    <property type="match status" value="1"/>
</dbReference>
<dbReference type="SUPFAM" id="SSF46894">
    <property type="entry name" value="C-terminal effector domain of the bipartite response regulators"/>
    <property type="match status" value="1"/>
</dbReference>
<evidence type="ECO:0000259" key="3">
    <source>
        <dbReference type="SMART" id="SM01043"/>
    </source>
</evidence>
<dbReference type="CDD" id="cd15831">
    <property type="entry name" value="BTAD"/>
    <property type="match status" value="1"/>
</dbReference>
<dbReference type="Proteomes" id="UP000186004">
    <property type="component" value="Unassembled WGS sequence"/>
</dbReference>
<dbReference type="STRING" id="1198245.SAMN05444858_10370"/>
<dbReference type="InterPro" id="IPR036388">
    <property type="entry name" value="WH-like_DNA-bd_sf"/>
</dbReference>
<dbReference type="SUPFAM" id="SSF48452">
    <property type="entry name" value="TPR-like"/>
    <property type="match status" value="1"/>
</dbReference>
<organism evidence="4 5">
    <name type="scientific">Micromonospora avicenniae</name>
    <dbReference type="NCBI Taxonomy" id="1198245"/>
    <lineage>
        <taxon>Bacteria</taxon>
        <taxon>Bacillati</taxon>
        <taxon>Actinomycetota</taxon>
        <taxon>Actinomycetes</taxon>
        <taxon>Micromonosporales</taxon>
        <taxon>Micromonosporaceae</taxon>
        <taxon>Micromonospora</taxon>
    </lineage>
</organism>
<sequence>MRSGNSSFHISGERGRKLLARLVIDVNHDVTIDRLIDTVWDADPPATARQQIQNRLGRLRALLSQNASGQQIVRHGNCYQLQSAEEHVDGLRFRRLCAEADIAHRSGDAAHATALLRQGLTLWRGNALQDIHSDALQGDATHWEEFRLRAIESLVALEFARGAGVSIISDLQSWVARYPYHEGLHCRLSEALHEAGRTVESLAAIRDLRHRLDLELGIAPGAAVNELERSILVSQEALPPASIHLDREAAEALRRALSETTRALAILATVLAC</sequence>
<keyword evidence="1" id="KW-0805">Transcription regulation</keyword>
<accession>A0A1N6TR60</accession>
<evidence type="ECO:0000313" key="4">
    <source>
        <dbReference type="EMBL" id="SIQ55858.1"/>
    </source>
</evidence>
<dbReference type="GO" id="GO:0006355">
    <property type="term" value="P:regulation of DNA-templated transcription"/>
    <property type="evidence" value="ECO:0007669"/>
    <property type="project" value="InterPro"/>
</dbReference>
<dbReference type="AlphaFoldDB" id="A0A1N6TR60"/>
<keyword evidence="4" id="KW-0238">DNA-binding</keyword>
<dbReference type="Pfam" id="PF03704">
    <property type="entry name" value="BTAD"/>
    <property type="match status" value="1"/>
</dbReference>
<dbReference type="GO" id="GO:0003677">
    <property type="term" value="F:DNA binding"/>
    <property type="evidence" value="ECO:0007669"/>
    <property type="project" value="UniProtKB-KW"/>
</dbReference>
<reference evidence="4 5" key="1">
    <citation type="submission" date="2017-01" db="EMBL/GenBank/DDBJ databases">
        <authorList>
            <person name="Mah S.A."/>
            <person name="Swanson W.J."/>
            <person name="Moy G.W."/>
            <person name="Vacquier V.D."/>
        </authorList>
    </citation>
    <scope>NUCLEOTIDE SEQUENCE [LARGE SCALE GENOMIC DNA]</scope>
    <source>
        <strain evidence="4 5">DSM 45758</strain>
    </source>
</reference>
<dbReference type="InterPro" id="IPR051677">
    <property type="entry name" value="AfsR-DnrI-RedD_regulator"/>
</dbReference>
<proteinExistence type="predicted"/>
<name>A0A1N6TR60_9ACTN</name>
<dbReference type="InterPro" id="IPR005158">
    <property type="entry name" value="BTAD"/>
</dbReference>
<evidence type="ECO:0000256" key="1">
    <source>
        <dbReference type="ARBA" id="ARBA00023015"/>
    </source>
</evidence>
<keyword evidence="5" id="KW-1185">Reference proteome</keyword>
<dbReference type="SMART" id="SM01043">
    <property type="entry name" value="BTAD"/>
    <property type="match status" value="1"/>
</dbReference>
<feature type="domain" description="Bacterial transcriptional activator" evidence="3">
    <location>
        <begin position="88"/>
        <end position="232"/>
    </location>
</feature>
<evidence type="ECO:0000313" key="5">
    <source>
        <dbReference type="Proteomes" id="UP000186004"/>
    </source>
</evidence>
<dbReference type="EMBL" id="FTNF01000003">
    <property type="protein sequence ID" value="SIQ55858.1"/>
    <property type="molecule type" value="Genomic_DNA"/>
</dbReference>
<protein>
    <submittedName>
        <fullName evidence="4">DNA-binding transcriptional activator of the SARP family</fullName>
    </submittedName>
</protein>
<evidence type="ECO:0000256" key="2">
    <source>
        <dbReference type="ARBA" id="ARBA00023163"/>
    </source>
</evidence>